<evidence type="ECO:0000256" key="1">
    <source>
        <dbReference type="ARBA" id="ARBA00009861"/>
    </source>
</evidence>
<organism evidence="4 5">
    <name type="scientific">Rhynchospora tenuis</name>
    <dbReference type="NCBI Taxonomy" id="198213"/>
    <lineage>
        <taxon>Eukaryota</taxon>
        <taxon>Viridiplantae</taxon>
        <taxon>Streptophyta</taxon>
        <taxon>Embryophyta</taxon>
        <taxon>Tracheophyta</taxon>
        <taxon>Spermatophyta</taxon>
        <taxon>Magnoliopsida</taxon>
        <taxon>Liliopsida</taxon>
        <taxon>Poales</taxon>
        <taxon>Cyperaceae</taxon>
        <taxon>Cyperoideae</taxon>
        <taxon>Rhynchosporeae</taxon>
        <taxon>Rhynchospora</taxon>
    </lineage>
</organism>
<proteinExistence type="inferred from homology"/>
<name>A0AAD5ZTG9_9POAL</name>
<evidence type="ECO:0000256" key="2">
    <source>
        <dbReference type="ARBA" id="ARBA00022679"/>
    </source>
</evidence>
<evidence type="ECO:0000313" key="4">
    <source>
        <dbReference type="EMBL" id="KAJ3703755.1"/>
    </source>
</evidence>
<comment type="caution">
    <text evidence="4">The sequence shown here is derived from an EMBL/GenBank/DDBJ whole genome shotgun (WGS) entry which is preliminary data.</text>
</comment>
<comment type="similarity">
    <text evidence="1">Belongs to the plant acyltransferase family.</text>
</comment>
<evidence type="ECO:0000313" key="5">
    <source>
        <dbReference type="Proteomes" id="UP001210211"/>
    </source>
</evidence>
<dbReference type="Gene3D" id="3.30.559.10">
    <property type="entry name" value="Chloramphenicol acetyltransferase-like domain"/>
    <property type="match status" value="2"/>
</dbReference>
<keyword evidence="5" id="KW-1185">Reference proteome</keyword>
<dbReference type="InterPro" id="IPR023213">
    <property type="entry name" value="CAT-like_dom_sf"/>
</dbReference>
<dbReference type="EMBL" id="JAMRDG010000001">
    <property type="protein sequence ID" value="KAJ3703755.1"/>
    <property type="molecule type" value="Genomic_DNA"/>
</dbReference>
<dbReference type="Proteomes" id="UP001210211">
    <property type="component" value="Unassembled WGS sequence"/>
</dbReference>
<sequence>MVEVIESSFVVPSDETPKGRLWLSNLDQVAQSAFVGTVYFYKKTEATNFFSVEVLKDALSKALVLFYPLAGRHVVGSDGRVELDCNAKGCFFVIARLECTFDSINFQPLSELKHLFVPNIKMAGSPFVMLMIQVTYLKCGGVVLGFAFNHVFGDARGSFHFIQTWASITRGDLSSIIPPSFDQTPLRARSPPIVKFDHTEYTGETITRPALTSIMTTKFRLSKDQVRTLKSRCSEVNFTKISSFCVIVSLVWKCYCVAQGLDPDSTSHIIFLVDIRDRLKPPLPRHHFSNAIVWRSLQSKVSKITSNPLRNVAESVRSAVDSVNDEYVRSLIDYLEIMKNEVFAKKQVPESHLRVVSISRMPVYDSDFGWGAPYFASRWDVDENRTVYINNESGESGGLEVVVTLDSATMHCFEKLFNEELNTDNKNSSSIGPKNHIGQSKL</sequence>
<evidence type="ECO:0000256" key="3">
    <source>
        <dbReference type="ARBA" id="ARBA00023315"/>
    </source>
</evidence>
<keyword evidence="2" id="KW-0808">Transferase</keyword>
<dbReference type="GO" id="GO:0016747">
    <property type="term" value="F:acyltransferase activity, transferring groups other than amino-acyl groups"/>
    <property type="evidence" value="ECO:0007669"/>
    <property type="project" value="TreeGrafter"/>
</dbReference>
<dbReference type="InterPro" id="IPR050317">
    <property type="entry name" value="Plant_Fungal_Acyltransferase"/>
</dbReference>
<gene>
    <name evidence="4" type="ORF">LUZ61_007460</name>
</gene>
<dbReference type="AlphaFoldDB" id="A0AAD5ZTG9"/>
<dbReference type="Pfam" id="PF02458">
    <property type="entry name" value="Transferase"/>
    <property type="match status" value="1"/>
</dbReference>
<dbReference type="PANTHER" id="PTHR31642">
    <property type="entry name" value="TRICHOTHECENE 3-O-ACETYLTRANSFERASE"/>
    <property type="match status" value="1"/>
</dbReference>
<keyword evidence="3" id="KW-0012">Acyltransferase</keyword>
<accession>A0AAD5ZTG9</accession>
<reference evidence="4 5" key="1">
    <citation type="journal article" date="2022" name="Cell">
        <title>Repeat-based holocentromeres influence genome architecture and karyotype evolution.</title>
        <authorList>
            <person name="Hofstatter P.G."/>
            <person name="Thangavel G."/>
            <person name="Lux T."/>
            <person name="Neumann P."/>
            <person name="Vondrak T."/>
            <person name="Novak P."/>
            <person name="Zhang M."/>
            <person name="Costa L."/>
            <person name="Castellani M."/>
            <person name="Scott A."/>
            <person name="Toegelov H."/>
            <person name="Fuchs J."/>
            <person name="Mata-Sucre Y."/>
            <person name="Dias Y."/>
            <person name="Vanzela A.L.L."/>
            <person name="Huettel B."/>
            <person name="Almeida C.C.S."/>
            <person name="Simkova H."/>
            <person name="Souza G."/>
            <person name="Pedrosa-Harand A."/>
            <person name="Macas J."/>
            <person name="Mayer K.F.X."/>
            <person name="Houben A."/>
            <person name="Marques A."/>
        </authorList>
    </citation>
    <scope>NUCLEOTIDE SEQUENCE [LARGE SCALE GENOMIC DNA]</scope>
    <source>
        <strain evidence="4">RhyTen1mFocal</strain>
    </source>
</reference>
<protein>
    <submittedName>
        <fullName evidence="4">Uncharacterized protein</fullName>
    </submittedName>
</protein>
<dbReference type="PANTHER" id="PTHR31642:SF138">
    <property type="entry name" value="PUTRESCINE HYDROXYCINNAMOYLTRANSFERASE 1"/>
    <property type="match status" value="1"/>
</dbReference>